<comment type="caution">
    <text evidence="2">The sequence shown here is derived from an EMBL/GenBank/DDBJ whole genome shotgun (WGS) entry which is preliminary data.</text>
</comment>
<dbReference type="PANTHER" id="PTHR39185">
    <property type="entry name" value="SWARMING MOTILITY PROTEIN SWRD"/>
    <property type="match status" value="1"/>
</dbReference>
<dbReference type="RefSeq" id="WP_121191858.1">
    <property type="nucleotide sequence ID" value="NZ_RBWV01000009.1"/>
</dbReference>
<sequence length="99" mass="10762">MIVLSRLNGAAFALNPDLIERAESNPDTVITLVDGTKYVVAESIHEIVGLIRDFRASVIAGAQAMEDGTYPPAARPGDESRRDTEHRRGHLVPLPTREG</sequence>
<dbReference type="EMBL" id="RBWV01000009">
    <property type="protein sequence ID" value="RKS80126.1"/>
    <property type="molecule type" value="Genomic_DNA"/>
</dbReference>
<evidence type="ECO:0000256" key="1">
    <source>
        <dbReference type="SAM" id="MobiDB-lite"/>
    </source>
</evidence>
<organism evidence="2 3">
    <name type="scientific">Motilibacter peucedani</name>
    <dbReference type="NCBI Taxonomy" id="598650"/>
    <lineage>
        <taxon>Bacteria</taxon>
        <taxon>Bacillati</taxon>
        <taxon>Actinomycetota</taxon>
        <taxon>Actinomycetes</taxon>
        <taxon>Motilibacterales</taxon>
        <taxon>Motilibacteraceae</taxon>
        <taxon>Motilibacter</taxon>
    </lineage>
</organism>
<evidence type="ECO:0000313" key="2">
    <source>
        <dbReference type="EMBL" id="RKS80126.1"/>
    </source>
</evidence>
<dbReference type="InterPro" id="IPR009384">
    <property type="entry name" value="SwrD-like"/>
</dbReference>
<dbReference type="AlphaFoldDB" id="A0A420XTG7"/>
<evidence type="ECO:0000313" key="3">
    <source>
        <dbReference type="Proteomes" id="UP000281955"/>
    </source>
</evidence>
<dbReference type="InParanoid" id="A0A420XTG7"/>
<name>A0A420XTG7_9ACTN</name>
<keyword evidence="2" id="KW-0282">Flagellum</keyword>
<protein>
    <submittedName>
        <fullName evidence="2">Flagellar protein FlbD</fullName>
    </submittedName>
</protein>
<proteinExistence type="predicted"/>
<feature type="region of interest" description="Disordered" evidence="1">
    <location>
        <begin position="65"/>
        <end position="99"/>
    </location>
</feature>
<reference evidence="2 3" key="1">
    <citation type="submission" date="2018-10" db="EMBL/GenBank/DDBJ databases">
        <title>Genomic Encyclopedia of Archaeal and Bacterial Type Strains, Phase II (KMG-II): from individual species to whole genera.</title>
        <authorList>
            <person name="Goeker M."/>
        </authorList>
    </citation>
    <scope>NUCLEOTIDE SEQUENCE [LARGE SCALE GENOMIC DNA]</scope>
    <source>
        <strain evidence="2 3">RP-AC37</strain>
    </source>
</reference>
<dbReference type="PANTHER" id="PTHR39185:SF1">
    <property type="entry name" value="SWARMING MOTILITY PROTEIN SWRD"/>
    <property type="match status" value="1"/>
</dbReference>
<keyword evidence="3" id="KW-1185">Reference proteome</keyword>
<keyword evidence="2" id="KW-0966">Cell projection</keyword>
<dbReference type="Pfam" id="PF06289">
    <property type="entry name" value="FlbD"/>
    <property type="match status" value="1"/>
</dbReference>
<gene>
    <name evidence="2" type="ORF">CLV35_0547</name>
</gene>
<dbReference type="Proteomes" id="UP000281955">
    <property type="component" value="Unassembled WGS sequence"/>
</dbReference>
<keyword evidence="2" id="KW-0969">Cilium</keyword>
<accession>A0A420XTG7</accession>
<dbReference type="OrthoDB" id="9799862at2"/>
<feature type="compositionally biased region" description="Basic and acidic residues" evidence="1">
    <location>
        <begin position="76"/>
        <end position="86"/>
    </location>
</feature>